<proteinExistence type="predicted"/>
<sequence>HQLFTSQVFSHLVLDFTGHPPKVHSSIRHLRDIASGTAFACRYARTLEIWSLENLHPHTQYTASCGPENFGNVLENALRNLKCLESLRYLLPTGRCCDGIRMIDIDPSSHFSWLADTGDITKIEAGVLRGVRSLVSSHRGFTATVAADWEHTRVVQQLREICPTSFLRVLPYLKMVSYGNLDYSCGKETGMLALEIFTGSLNVPSTILEDATYWLPAANFKRIRTLQIRQIQTDVSQTIFYRSAFWMALGDAGCQPLEFSADFITDTMLGYLTSFSNLQYLCLQDTRNNEGVHSSEKLATKFYKEVLRAHRESLQTLVIDVKLPGPWFMQHSNIEDLFVCQKLKKLAIALSYQRYPRDTASEDLLQRALNLRKSLPDLWQLSILQPKVPGFNEWLDSPFDSSIEAFRGKGPPIMAVGTRHLHFTGRYAKVDGLGKVLLYRQAAYEY</sequence>
<evidence type="ECO:0000313" key="1">
    <source>
        <dbReference type="EMBL" id="TFK60328.1"/>
    </source>
</evidence>
<accession>A0ACD3A3S7</accession>
<reference evidence="1 2" key="1">
    <citation type="journal article" date="2019" name="Nat. Ecol. Evol.">
        <title>Megaphylogeny resolves global patterns of mushroom evolution.</title>
        <authorList>
            <person name="Varga T."/>
            <person name="Krizsan K."/>
            <person name="Foldi C."/>
            <person name="Dima B."/>
            <person name="Sanchez-Garcia M."/>
            <person name="Sanchez-Ramirez S."/>
            <person name="Szollosi G.J."/>
            <person name="Szarkandi J.G."/>
            <person name="Papp V."/>
            <person name="Albert L."/>
            <person name="Andreopoulos W."/>
            <person name="Angelini C."/>
            <person name="Antonin V."/>
            <person name="Barry K.W."/>
            <person name="Bougher N.L."/>
            <person name="Buchanan P."/>
            <person name="Buyck B."/>
            <person name="Bense V."/>
            <person name="Catcheside P."/>
            <person name="Chovatia M."/>
            <person name="Cooper J."/>
            <person name="Damon W."/>
            <person name="Desjardin D."/>
            <person name="Finy P."/>
            <person name="Geml J."/>
            <person name="Haridas S."/>
            <person name="Hughes K."/>
            <person name="Justo A."/>
            <person name="Karasinski D."/>
            <person name="Kautmanova I."/>
            <person name="Kiss B."/>
            <person name="Kocsube S."/>
            <person name="Kotiranta H."/>
            <person name="LaButti K.M."/>
            <person name="Lechner B.E."/>
            <person name="Liimatainen K."/>
            <person name="Lipzen A."/>
            <person name="Lukacs Z."/>
            <person name="Mihaltcheva S."/>
            <person name="Morgado L.N."/>
            <person name="Niskanen T."/>
            <person name="Noordeloos M.E."/>
            <person name="Ohm R.A."/>
            <person name="Ortiz-Santana B."/>
            <person name="Ovrebo C."/>
            <person name="Racz N."/>
            <person name="Riley R."/>
            <person name="Savchenko A."/>
            <person name="Shiryaev A."/>
            <person name="Soop K."/>
            <person name="Spirin V."/>
            <person name="Szebenyi C."/>
            <person name="Tomsovsky M."/>
            <person name="Tulloss R.E."/>
            <person name="Uehling J."/>
            <person name="Grigoriev I.V."/>
            <person name="Vagvolgyi C."/>
            <person name="Papp T."/>
            <person name="Martin F.M."/>
            <person name="Miettinen O."/>
            <person name="Hibbett D.S."/>
            <person name="Nagy L.G."/>
        </authorList>
    </citation>
    <scope>NUCLEOTIDE SEQUENCE [LARGE SCALE GENOMIC DNA]</scope>
    <source>
        <strain evidence="1 2">NL-1719</strain>
    </source>
</reference>
<dbReference type="EMBL" id="ML208792">
    <property type="protein sequence ID" value="TFK60328.1"/>
    <property type="molecule type" value="Genomic_DNA"/>
</dbReference>
<gene>
    <name evidence="1" type="ORF">BDN72DRAFT_940331</name>
</gene>
<organism evidence="1 2">
    <name type="scientific">Pluteus cervinus</name>
    <dbReference type="NCBI Taxonomy" id="181527"/>
    <lineage>
        <taxon>Eukaryota</taxon>
        <taxon>Fungi</taxon>
        <taxon>Dikarya</taxon>
        <taxon>Basidiomycota</taxon>
        <taxon>Agaricomycotina</taxon>
        <taxon>Agaricomycetes</taxon>
        <taxon>Agaricomycetidae</taxon>
        <taxon>Agaricales</taxon>
        <taxon>Pluteineae</taxon>
        <taxon>Pluteaceae</taxon>
        <taxon>Pluteus</taxon>
    </lineage>
</organism>
<keyword evidence="2" id="KW-1185">Reference proteome</keyword>
<dbReference type="Proteomes" id="UP000308600">
    <property type="component" value="Unassembled WGS sequence"/>
</dbReference>
<feature type="non-terminal residue" evidence="1">
    <location>
        <position position="1"/>
    </location>
</feature>
<protein>
    <submittedName>
        <fullName evidence="1">Uncharacterized protein</fullName>
    </submittedName>
</protein>
<evidence type="ECO:0000313" key="2">
    <source>
        <dbReference type="Proteomes" id="UP000308600"/>
    </source>
</evidence>
<name>A0ACD3A3S7_9AGAR</name>